<keyword evidence="3" id="KW-1185">Reference proteome</keyword>
<comment type="caution">
    <text evidence="2">The sequence shown here is derived from an EMBL/GenBank/DDBJ whole genome shotgun (WGS) entry which is preliminary data.</text>
</comment>
<organism evidence="2 3">
    <name type="scientific">Flammeovirga aprica JL-4</name>
    <dbReference type="NCBI Taxonomy" id="694437"/>
    <lineage>
        <taxon>Bacteria</taxon>
        <taxon>Pseudomonadati</taxon>
        <taxon>Bacteroidota</taxon>
        <taxon>Cytophagia</taxon>
        <taxon>Cytophagales</taxon>
        <taxon>Flammeovirgaceae</taxon>
        <taxon>Flammeovirga</taxon>
    </lineage>
</organism>
<dbReference type="Proteomes" id="UP000576082">
    <property type="component" value="Unassembled WGS sequence"/>
</dbReference>
<dbReference type="EMBL" id="JABANE010000197">
    <property type="protein sequence ID" value="NME72714.1"/>
    <property type="molecule type" value="Genomic_DNA"/>
</dbReference>
<reference evidence="2 3" key="1">
    <citation type="submission" date="2020-04" db="EMBL/GenBank/DDBJ databases">
        <title>Flammeovirga sp. SR4, a novel species isolated from seawater.</title>
        <authorList>
            <person name="Wang X."/>
        </authorList>
    </citation>
    <scope>NUCLEOTIDE SEQUENCE [LARGE SCALE GENOMIC DNA]</scope>
    <source>
        <strain evidence="2 3">ATCC 23126</strain>
    </source>
</reference>
<dbReference type="AlphaFoldDB" id="A0A7X9S1T3"/>
<evidence type="ECO:0000256" key="1">
    <source>
        <dbReference type="SAM" id="SignalP"/>
    </source>
</evidence>
<accession>A0A7X9S1T3</accession>
<sequence length="79" mass="8581">MKKVFLSATGIAVAFMAFAFTPVQKNNSMGEMLDTQTPIASTGTCSTKMQTSAGFTRCDNTWEEKVQSIGAMTDVLNKY</sequence>
<proteinExistence type="predicted"/>
<protein>
    <submittedName>
        <fullName evidence="2">Uncharacterized protein</fullName>
    </submittedName>
</protein>
<evidence type="ECO:0000313" key="3">
    <source>
        <dbReference type="Proteomes" id="UP000576082"/>
    </source>
</evidence>
<gene>
    <name evidence="2" type="ORF">HHU12_32440</name>
</gene>
<feature type="signal peptide" evidence="1">
    <location>
        <begin position="1"/>
        <end position="19"/>
    </location>
</feature>
<dbReference type="RefSeq" id="WP_169660891.1">
    <property type="nucleotide sequence ID" value="NZ_JABANE010000197.1"/>
</dbReference>
<evidence type="ECO:0000313" key="2">
    <source>
        <dbReference type="EMBL" id="NME72714.1"/>
    </source>
</evidence>
<keyword evidence="1" id="KW-0732">Signal</keyword>
<name>A0A7X9S1T3_9BACT</name>
<feature type="chain" id="PRO_5031129263" evidence="1">
    <location>
        <begin position="20"/>
        <end position="79"/>
    </location>
</feature>